<dbReference type="InterPro" id="IPR015889">
    <property type="entry name" value="Intradiol_dOase_core"/>
</dbReference>
<dbReference type="InterPro" id="IPR000627">
    <property type="entry name" value="Intradiol_dOase_C"/>
</dbReference>
<dbReference type="PANTHER" id="PTHR34315:SF1">
    <property type="entry name" value="INTRADIOL RING-CLEAVAGE DIOXYGENASES DOMAIN-CONTAINING PROTEIN-RELATED"/>
    <property type="match status" value="1"/>
</dbReference>
<dbReference type="KEGG" id="tos:Theos_0385"/>
<dbReference type="HOGENOM" id="CLU_027719_2_1_0"/>
<dbReference type="PATRIC" id="fig|751945.3.peg.375"/>
<dbReference type="STRING" id="751945.Theos_0385"/>
<proteinExistence type="predicted"/>
<evidence type="ECO:0000313" key="3">
    <source>
        <dbReference type="EMBL" id="AFV75460.1"/>
    </source>
</evidence>
<dbReference type="GO" id="GO:0016702">
    <property type="term" value="F:oxidoreductase activity, acting on single donors with incorporation of molecular oxygen, incorporation of two atoms of oxygen"/>
    <property type="evidence" value="ECO:0007669"/>
    <property type="project" value="InterPro"/>
</dbReference>
<evidence type="ECO:0000259" key="2">
    <source>
        <dbReference type="Pfam" id="PF00775"/>
    </source>
</evidence>
<dbReference type="Gene3D" id="2.60.130.10">
    <property type="entry name" value="Aromatic compound dioxygenase"/>
    <property type="match status" value="1"/>
</dbReference>
<dbReference type="SUPFAM" id="SSF49482">
    <property type="entry name" value="Aromatic compound dioxygenase"/>
    <property type="match status" value="1"/>
</dbReference>
<protein>
    <submittedName>
        <fullName evidence="3">Protocatechuate 3,4-dioxygenase beta subunit</fullName>
    </submittedName>
</protein>
<accession>K7QY27</accession>
<keyword evidence="3" id="KW-0560">Oxidoreductase</keyword>
<dbReference type="eggNOG" id="COG3485">
    <property type="taxonomic scope" value="Bacteria"/>
</dbReference>
<dbReference type="GO" id="GO:0008199">
    <property type="term" value="F:ferric iron binding"/>
    <property type="evidence" value="ECO:0007669"/>
    <property type="project" value="InterPro"/>
</dbReference>
<dbReference type="RefSeq" id="WP_016328657.1">
    <property type="nucleotide sequence ID" value="NC_019386.1"/>
</dbReference>
<feature type="chain" id="PRO_5003909864" evidence="1">
    <location>
        <begin position="21"/>
        <end position="194"/>
    </location>
</feature>
<reference evidence="3 4" key="1">
    <citation type="journal article" date="2013" name="Genome Announc.">
        <title>Whole Genome Sequencing of Thermus oshimai JL-2 and Thermus thermophilus JL-18, Incomplete Denitrifiers from the United States Great Basin.</title>
        <authorList>
            <person name="Murugapiran S.K."/>
            <person name="Huntemann M."/>
            <person name="Wei C.L."/>
            <person name="Han J."/>
            <person name="Detter J.C."/>
            <person name="Han C.S."/>
            <person name="Erkkila T.H."/>
            <person name="Teshima H."/>
            <person name="Chen A."/>
            <person name="Kyrpides N."/>
            <person name="Mavrommatis K."/>
            <person name="Markowitz V."/>
            <person name="Szeto E."/>
            <person name="Ivanova N."/>
            <person name="Pagani I."/>
            <person name="Lam J."/>
            <person name="McDonald A.I."/>
            <person name="Dodsworth J.A."/>
            <person name="Pati A."/>
            <person name="Goodwin L."/>
            <person name="Peters L."/>
            <person name="Pitluck S."/>
            <person name="Woyke T."/>
            <person name="Hedlund B.P."/>
        </authorList>
    </citation>
    <scope>NUCLEOTIDE SEQUENCE</scope>
    <source>
        <strain evidence="3 4">JL-2</strain>
    </source>
</reference>
<organism evidence="3 4">
    <name type="scientific">Thermus oshimai JL-2</name>
    <dbReference type="NCBI Taxonomy" id="751945"/>
    <lineage>
        <taxon>Bacteria</taxon>
        <taxon>Thermotogati</taxon>
        <taxon>Deinococcota</taxon>
        <taxon>Deinococci</taxon>
        <taxon>Thermales</taxon>
        <taxon>Thermaceae</taxon>
        <taxon>Thermus</taxon>
    </lineage>
</organism>
<dbReference type="OrthoDB" id="9800887at2"/>
<dbReference type="PANTHER" id="PTHR34315">
    <property type="match status" value="1"/>
</dbReference>
<gene>
    <name evidence="3" type="ORF">Theos_0385</name>
</gene>
<dbReference type="Pfam" id="PF00775">
    <property type="entry name" value="Dioxygenase_C"/>
    <property type="match status" value="1"/>
</dbReference>
<keyword evidence="3" id="KW-0223">Dioxygenase</keyword>
<dbReference type="EMBL" id="CP003249">
    <property type="protein sequence ID" value="AFV75460.1"/>
    <property type="molecule type" value="Genomic_DNA"/>
</dbReference>
<keyword evidence="1" id="KW-0732">Signal</keyword>
<name>K7QY27_THEOS</name>
<evidence type="ECO:0000256" key="1">
    <source>
        <dbReference type="SAM" id="SignalP"/>
    </source>
</evidence>
<evidence type="ECO:0000313" key="4">
    <source>
        <dbReference type="Proteomes" id="UP000000211"/>
    </source>
</evidence>
<keyword evidence="4" id="KW-1185">Reference proteome</keyword>
<dbReference type="Proteomes" id="UP000000211">
    <property type="component" value="Chromosome"/>
</dbReference>
<sequence>MNRRALLKALALALSGPVLAQGACTPTPALAQGPYYLAGVPRRRDLREGEGVPFHLRLLVQDALCRPLRGARVDLWHADPLGRYSGFQMPGVAFRGYELADEGGGVEFLTHFPGWYPGRTPHFHLRVEAGGRVLVTQLFFPEEVIEAVYARPPYRTRGLPNVRNRQDGIFRADLLLSPKVEGEGFGAGFTLVLR</sequence>
<dbReference type="AlphaFoldDB" id="K7QY27"/>
<feature type="domain" description="Intradiol ring-cleavage dioxygenases" evidence="2">
    <location>
        <begin position="33"/>
        <end position="140"/>
    </location>
</feature>
<feature type="signal peptide" evidence="1">
    <location>
        <begin position="1"/>
        <end position="20"/>
    </location>
</feature>